<dbReference type="PROSITE" id="PS51737">
    <property type="entry name" value="RECOMBINASE_DNA_BIND"/>
    <property type="match status" value="1"/>
</dbReference>
<dbReference type="GO" id="GO:0015074">
    <property type="term" value="P:DNA integration"/>
    <property type="evidence" value="ECO:0007669"/>
    <property type="project" value="UniProtKB-KW"/>
</dbReference>
<reference evidence="8" key="1">
    <citation type="submission" date="2016-11" db="EMBL/GenBank/DDBJ databases">
        <authorList>
            <person name="Varghese N."/>
            <person name="Submissions S."/>
        </authorList>
    </citation>
    <scope>NUCLEOTIDE SEQUENCE [LARGE SCALE GENOMIC DNA]</scope>
    <source>
        <strain evidence="8">DSM 27623</strain>
    </source>
</reference>
<proteinExistence type="predicted"/>
<dbReference type="CDD" id="cd00338">
    <property type="entry name" value="Ser_Recombinase"/>
    <property type="match status" value="1"/>
</dbReference>
<keyword evidence="2" id="KW-0238">DNA-binding</keyword>
<feature type="active site" description="O-(5'-phospho-DNA)-serine intermediate" evidence="4">
    <location>
        <position position="11"/>
    </location>
</feature>
<dbReference type="InterPro" id="IPR038109">
    <property type="entry name" value="DNA_bind_recomb_sf"/>
</dbReference>
<evidence type="ECO:0000313" key="8">
    <source>
        <dbReference type="Proteomes" id="UP000185207"/>
    </source>
</evidence>
<dbReference type="Pfam" id="PF13408">
    <property type="entry name" value="Zn_ribbon_recom"/>
    <property type="match status" value="1"/>
</dbReference>
<dbReference type="SMART" id="SM00857">
    <property type="entry name" value="Resolvase"/>
    <property type="match status" value="1"/>
</dbReference>
<feature type="domain" description="Recombinase" evidence="6">
    <location>
        <begin position="160"/>
        <end position="271"/>
    </location>
</feature>
<keyword evidence="3" id="KW-0233">DNA recombination</keyword>
<keyword evidence="1" id="KW-0229">DNA integration</keyword>
<name>A0A1N6FV81_9FLAO</name>
<sequence>MQIADLYIRVSTDEQADKGYSQRDQEERLRKHCNSQNIQIDRVIFEDHSAKTFDRPEWQKYMFSFRRGKPAKEVRLLLFTKWDRFSRNTSEAYQMISKLTKLNISPQAIEQPLDLRVPENKLLLAIYLSTPEVENDRRALNVIYGMRRAIKEGRMMGTAPYGYINKCTEDGRKYVAVKEPEASNIIWAFKEVAKGHLPSAKVRELMNKREGRKLTRNSFLEALRNVVYCGNIVLKAHGDEEERVIKGKHEPLISEELFMKVQHILRRKSNKDIFLPGGRVINEDRYPLRGLLLCPKCGKNLTASSAKGRSKHYYYYHCTLACGFRHNSEIVNELFEAELSKFEFIPAFASLLKTIMMKNFSSVSDGLDDERKILTEQVTRIEQKIAKARDLYLEDKLDEEDFRAVKTKNKDELDRLLFKLNSIKQTKKDNNVELKLDAALKAVTKISERYKKADSVDKRAIIGLIYPEKLTFDGENFQTAKINTFVHTIFLIKKELGNKKNRQRSEKSSNVGFVTKTSVSSNTFIDDLVRLSQIKQELKSSFLSNNFF</sequence>
<dbReference type="InterPro" id="IPR036162">
    <property type="entry name" value="Resolvase-like_N_sf"/>
</dbReference>
<dbReference type="OrthoDB" id="9815006at2"/>
<dbReference type="InterPro" id="IPR011109">
    <property type="entry name" value="DNA_bind_recombinase_dom"/>
</dbReference>
<dbReference type="GO" id="GO:0000150">
    <property type="term" value="F:DNA strand exchange activity"/>
    <property type="evidence" value="ECO:0007669"/>
    <property type="project" value="InterPro"/>
</dbReference>
<dbReference type="AlphaFoldDB" id="A0A1N6FV81"/>
<accession>A0A1N6FV81</accession>
<dbReference type="SUPFAM" id="SSF53041">
    <property type="entry name" value="Resolvase-like"/>
    <property type="match status" value="1"/>
</dbReference>
<dbReference type="InterPro" id="IPR006118">
    <property type="entry name" value="Recombinase_CS"/>
</dbReference>
<dbReference type="PANTHER" id="PTHR30461">
    <property type="entry name" value="DNA-INVERTASE FROM LAMBDOID PROPHAGE"/>
    <property type="match status" value="1"/>
</dbReference>
<dbReference type="InterPro" id="IPR006119">
    <property type="entry name" value="Resolv_N"/>
</dbReference>
<dbReference type="PROSITE" id="PS51736">
    <property type="entry name" value="RECOMBINASES_3"/>
    <property type="match status" value="1"/>
</dbReference>
<dbReference type="STRING" id="1416779.SAMN05444409_1501"/>
<evidence type="ECO:0000256" key="2">
    <source>
        <dbReference type="ARBA" id="ARBA00023125"/>
    </source>
</evidence>
<dbReference type="Pfam" id="PF00239">
    <property type="entry name" value="Resolvase"/>
    <property type="match status" value="1"/>
</dbReference>
<keyword evidence="8" id="KW-1185">Reference proteome</keyword>
<dbReference type="RefSeq" id="WP_074234275.1">
    <property type="nucleotide sequence ID" value="NZ_FSRK01000001.1"/>
</dbReference>
<dbReference type="PROSITE" id="PS00397">
    <property type="entry name" value="RECOMBINASES_1"/>
    <property type="match status" value="1"/>
</dbReference>
<dbReference type="EMBL" id="FSRK01000001">
    <property type="protein sequence ID" value="SIN99246.1"/>
    <property type="molecule type" value="Genomic_DNA"/>
</dbReference>
<evidence type="ECO:0000256" key="3">
    <source>
        <dbReference type="ARBA" id="ARBA00023172"/>
    </source>
</evidence>
<organism evidence="7 8">
    <name type="scientific">Epilithonimonas zeae</name>
    <dbReference type="NCBI Taxonomy" id="1416779"/>
    <lineage>
        <taxon>Bacteria</taxon>
        <taxon>Pseudomonadati</taxon>
        <taxon>Bacteroidota</taxon>
        <taxon>Flavobacteriia</taxon>
        <taxon>Flavobacteriales</taxon>
        <taxon>Weeksellaceae</taxon>
        <taxon>Chryseobacterium group</taxon>
        <taxon>Epilithonimonas</taxon>
    </lineage>
</organism>
<dbReference type="InterPro" id="IPR025827">
    <property type="entry name" value="Zn_ribbon_recom_dom"/>
</dbReference>
<dbReference type="Proteomes" id="UP000185207">
    <property type="component" value="Unassembled WGS sequence"/>
</dbReference>
<feature type="domain" description="Resolvase/invertase-type recombinase catalytic" evidence="5">
    <location>
        <begin position="3"/>
        <end position="153"/>
    </location>
</feature>
<dbReference type="Pfam" id="PF07508">
    <property type="entry name" value="Recombinase"/>
    <property type="match status" value="1"/>
</dbReference>
<evidence type="ECO:0000313" key="7">
    <source>
        <dbReference type="EMBL" id="SIN99246.1"/>
    </source>
</evidence>
<protein>
    <submittedName>
        <fullName evidence="7">Site-specific DNA recombinase</fullName>
    </submittedName>
</protein>
<dbReference type="PANTHER" id="PTHR30461:SF23">
    <property type="entry name" value="DNA RECOMBINASE-RELATED"/>
    <property type="match status" value="1"/>
</dbReference>
<dbReference type="GO" id="GO:0003677">
    <property type="term" value="F:DNA binding"/>
    <property type="evidence" value="ECO:0007669"/>
    <property type="project" value="UniProtKB-KW"/>
</dbReference>
<evidence type="ECO:0000259" key="6">
    <source>
        <dbReference type="PROSITE" id="PS51737"/>
    </source>
</evidence>
<dbReference type="Gene3D" id="3.90.1750.20">
    <property type="entry name" value="Putative Large Serine Recombinase, Chain B, Domain 2"/>
    <property type="match status" value="1"/>
</dbReference>
<dbReference type="InterPro" id="IPR050639">
    <property type="entry name" value="SSR_resolvase"/>
</dbReference>
<dbReference type="Gene3D" id="3.40.50.1390">
    <property type="entry name" value="Resolvase, N-terminal catalytic domain"/>
    <property type="match status" value="1"/>
</dbReference>
<gene>
    <name evidence="7" type="ORF">SAMN05444409_1501</name>
</gene>
<evidence type="ECO:0000256" key="1">
    <source>
        <dbReference type="ARBA" id="ARBA00022908"/>
    </source>
</evidence>
<evidence type="ECO:0000256" key="4">
    <source>
        <dbReference type="PROSITE-ProRule" id="PRU10137"/>
    </source>
</evidence>
<evidence type="ECO:0000259" key="5">
    <source>
        <dbReference type="PROSITE" id="PS51736"/>
    </source>
</evidence>